<comment type="similarity">
    <text evidence="1">Belongs to the CapA family.</text>
</comment>
<reference evidence="3 4" key="1">
    <citation type="submission" date="2020-04" db="EMBL/GenBank/DDBJ databases">
        <title>Nesterenkonia sp. nov., isolated from marine sediment.</title>
        <authorList>
            <person name="Zhang G."/>
        </authorList>
    </citation>
    <scope>NUCLEOTIDE SEQUENCE [LARGE SCALE GENOMIC DNA]</scope>
    <source>
        <strain evidence="3 4">MY13</strain>
    </source>
</reference>
<protein>
    <submittedName>
        <fullName evidence="3">CapA family protein</fullName>
    </submittedName>
</protein>
<accession>A0A7X8TKB1</accession>
<evidence type="ECO:0000313" key="3">
    <source>
        <dbReference type="EMBL" id="NLS10356.1"/>
    </source>
</evidence>
<gene>
    <name evidence="3" type="ORF">HGQ17_10200</name>
</gene>
<dbReference type="InterPro" id="IPR019079">
    <property type="entry name" value="Capsule_synth_CapA"/>
</dbReference>
<dbReference type="EMBL" id="JABAHY010000009">
    <property type="protein sequence ID" value="NLS10356.1"/>
    <property type="molecule type" value="Genomic_DNA"/>
</dbReference>
<comment type="caution">
    <text evidence="3">The sequence shown here is derived from an EMBL/GenBank/DDBJ whole genome shotgun (WGS) entry which is preliminary data.</text>
</comment>
<organism evidence="3 4">
    <name type="scientific">Nesterenkonia sedimenti</name>
    <dbReference type="NCBI Taxonomy" id="1463632"/>
    <lineage>
        <taxon>Bacteria</taxon>
        <taxon>Bacillati</taxon>
        <taxon>Actinomycetota</taxon>
        <taxon>Actinomycetes</taxon>
        <taxon>Micrococcales</taxon>
        <taxon>Micrococcaceae</taxon>
        <taxon>Nesterenkonia</taxon>
    </lineage>
</organism>
<evidence type="ECO:0000259" key="2">
    <source>
        <dbReference type="SMART" id="SM00854"/>
    </source>
</evidence>
<dbReference type="Pfam" id="PF09587">
    <property type="entry name" value="PGA_cap"/>
    <property type="match status" value="1"/>
</dbReference>
<evidence type="ECO:0000256" key="1">
    <source>
        <dbReference type="ARBA" id="ARBA00005662"/>
    </source>
</evidence>
<dbReference type="SMART" id="SM00854">
    <property type="entry name" value="PGA_cap"/>
    <property type="match status" value="1"/>
</dbReference>
<sequence length="457" mass="48930">MCTDRKTLAPIMAMEPMTLDIDDVPSLPLQGQFRLGVTGDLIYLRPMAATLKAQRPDLVKELLSTDVLIGNLETVLLELDTFSGSPQAQSGGTWMLADPAVAADLKSLGFSILGLANNHATDWGVEALLGTREHLDAAGIQHAGAGRSMSQARSACYVDAPQGRLGFLAASATFTPMSPAADPLGRVPGRPGINTLRTTPYSAVNPADYERLAGLAETTFSGNVIREGSLKLMGGEFEPDASVPEGSSRLEYRVEERDAQEILRQVRQAKQNSSLVVFGFHYHEPANAAQEPAAFAAEFSRRVVDAGADVVVSHGPHQLRGIELYKGAPIFHSLGNFAMMTNSLDSVPRETYDLYGLSPEEATVPELLSARNAAVFGKPEMSESVFPVLEYREGRLTSVELVPLDIAPDIGAALGTPAKADEEKSSAILQRLQNLSAPFGTFFTSTAGRTFLDLAKT</sequence>
<dbReference type="AlphaFoldDB" id="A0A7X8TKB1"/>
<dbReference type="SUPFAM" id="SSF56300">
    <property type="entry name" value="Metallo-dependent phosphatases"/>
    <property type="match status" value="1"/>
</dbReference>
<dbReference type="Proteomes" id="UP000523139">
    <property type="component" value="Unassembled WGS sequence"/>
</dbReference>
<name>A0A7X8TKB1_9MICC</name>
<keyword evidence="4" id="KW-1185">Reference proteome</keyword>
<feature type="domain" description="Capsule synthesis protein CapA" evidence="2">
    <location>
        <begin position="34"/>
        <end position="341"/>
    </location>
</feature>
<proteinExistence type="inferred from homology"/>
<dbReference type="InterPro" id="IPR052169">
    <property type="entry name" value="CW_Biosynth-Accessory"/>
</dbReference>
<dbReference type="PANTHER" id="PTHR33393">
    <property type="entry name" value="POLYGLUTAMINE SYNTHESIS ACCESSORY PROTEIN RV0574C-RELATED"/>
    <property type="match status" value="1"/>
</dbReference>
<dbReference type="InterPro" id="IPR029052">
    <property type="entry name" value="Metallo-depent_PP-like"/>
</dbReference>
<evidence type="ECO:0000313" key="4">
    <source>
        <dbReference type="Proteomes" id="UP000523139"/>
    </source>
</evidence>
<dbReference type="PANTHER" id="PTHR33393:SF13">
    <property type="entry name" value="PGA BIOSYNTHESIS PROTEIN CAPA"/>
    <property type="match status" value="1"/>
</dbReference>